<geneLocation type="plasmid" evidence="1 2">
    <name>pX22927_2</name>
</geneLocation>
<keyword evidence="2" id="KW-1185">Reference proteome</keyword>
<accession>A0ABY4RDY0</accession>
<evidence type="ECO:0000313" key="1">
    <source>
        <dbReference type="EMBL" id="UQY46349.1"/>
    </source>
</evidence>
<protein>
    <submittedName>
        <fullName evidence="1">Uncharacterized protein</fullName>
    </submittedName>
</protein>
<proteinExistence type="predicted"/>
<organism evidence="1 2">
    <name type="scientific">Mixta hanseatica</name>
    <dbReference type="NCBI Taxonomy" id="2872648"/>
    <lineage>
        <taxon>Bacteria</taxon>
        <taxon>Pseudomonadati</taxon>
        <taxon>Pseudomonadota</taxon>
        <taxon>Gammaproteobacteria</taxon>
        <taxon>Enterobacterales</taxon>
        <taxon>Erwiniaceae</taxon>
        <taxon>Mixta</taxon>
    </lineage>
</organism>
<keyword evidence="1" id="KW-0614">Plasmid</keyword>
<evidence type="ECO:0000313" key="2">
    <source>
        <dbReference type="Proteomes" id="UP001056635"/>
    </source>
</evidence>
<gene>
    <name evidence="1" type="ORF">K6958_20960</name>
</gene>
<reference evidence="1" key="1">
    <citation type="submission" date="2021-09" db="EMBL/GenBank/DDBJ databases">
        <title>First case of bloodstream infection caused by Mixta hanseatica sp. nov., a member of the Erwiniaceae family.</title>
        <authorList>
            <person name="Both A."/>
            <person name="Huang J."/>
            <person name="Wenzel P."/>
            <person name="Aepfelbacher M."/>
            <person name="Rohde H."/>
            <person name="Christner M."/>
            <person name="Hentschke M."/>
        </authorList>
    </citation>
    <scope>NUCLEOTIDE SEQUENCE</scope>
    <source>
        <strain evidence="1">X22927</strain>
        <plasmid evidence="1">pX22927_2</plasmid>
    </source>
</reference>
<dbReference type="EMBL" id="CP082906">
    <property type="protein sequence ID" value="UQY46349.1"/>
    <property type="molecule type" value="Genomic_DNA"/>
</dbReference>
<name>A0ABY4RDY0_9GAMM</name>
<dbReference type="Proteomes" id="UP001056635">
    <property type="component" value="Plasmid pX22927_2"/>
</dbReference>
<dbReference type="RefSeq" id="WP_153594529.1">
    <property type="nucleotide sequence ID" value="NZ_CP082906.1"/>
</dbReference>
<sequence>MKTKSFFDRDVIAIKSEDKKRCRQNVKKARMAKTVNKRGGWLSEY</sequence>